<comment type="caution">
    <text evidence="2">The sequence shown here is derived from an EMBL/GenBank/DDBJ whole genome shotgun (WGS) entry which is preliminary data.</text>
</comment>
<gene>
    <name evidence="2" type="ORF">ANN_19348</name>
</gene>
<evidence type="ECO:0000256" key="1">
    <source>
        <dbReference type="SAM" id="MobiDB-lite"/>
    </source>
</evidence>
<feature type="region of interest" description="Disordered" evidence="1">
    <location>
        <begin position="43"/>
        <end position="74"/>
    </location>
</feature>
<organism evidence="2 3">
    <name type="scientific">Periplaneta americana</name>
    <name type="common">American cockroach</name>
    <name type="synonym">Blatta americana</name>
    <dbReference type="NCBI Taxonomy" id="6978"/>
    <lineage>
        <taxon>Eukaryota</taxon>
        <taxon>Metazoa</taxon>
        <taxon>Ecdysozoa</taxon>
        <taxon>Arthropoda</taxon>
        <taxon>Hexapoda</taxon>
        <taxon>Insecta</taxon>
        <taxon>Pterygota</taxon>
        <taxon>Neoptera</taxon>
        <taxon>Polyneoptera</taxon>
        <taxon>Dictyoptera</taxon>
        <taxon>Blattodea</taxon>
        <taxon>Blattoidea</taxon>
        <taxon>Blattidae</taxon>
        <taxon>Blattinae</taxon>
        <taxon>Periplaneta</taxon>
    </lineage>
</organism>
<accession>A0ABQ8S9Y8</accession>
<sequence>MSMNSTRKLQFRRTDIGHLKSYLCRDVRFELTTSVPRERAYRAGFMKHEGRRDEGKGKGPRDEGRVHAQLLHAE</sequence>
<evidence type="ECO:0000313" key="2">
    <source>
        <dbReference type="EMBL" id="KAJ4430757.1"/>
    </source>
</evidence>
<name>A0ABQ8S9Y8_PERAM</name>
<dbReference type="EMBL" id="JAJSOF020000031">
    <property type="protein sequence ID" value="KAJ4430757.1"/>
    <property type="molecule type" value="Genomic_DNA"/>
</dbReference>
<feature type="compositionally biased region" description="Basic and acidic residues" evidence="1">
    <location>
        <begin position="43"/>
        <end position="66"/>
    </location>
</feature>
<evidence type="ECO:0000313" key="3">
    <source>
        <dbReference type="Proteomes" id="UP001148838"/>
    </source>
</evidence>
<protein>
    <submittedName>
        <fullName evidence="2">Uncharacterized protein</fullName>
    </submittedName>
</protein>
<proteinExistence type="predicted"/>
<reference evidence="2 3" key="1">
    <citation type="journal article" date="2022" name="Allergy">
        <title>Genome assembly and annotation of Periplaneta americana reveal a comprehensive cockroach allergen profile.</title>
        <authorList>
            <person name="Wang L."/>
            <person name="Xiong Q."/>
            <person name="Saelim N."/>
            <person name="Wang L."/>
            <person name="Nong W."/>
            <person name="Wan A.T."/>
            <person name="Shi M."/>
            <person name="Liu X."/>
            <person name="Cao Q."/>
            <person name="Hui J.H.L."/>
            <person name="Sookrung N."/>
            <person name="Leung T.F."/>
            <person name="Tungtrongchitr A."/>
            <person name="Tsui S.K.W."/>
        </authorList>
    </citation>
    <scope>NUCLEOTIDE SEQUENCE [LARGE SCALE GENOMIC DNA]</scope>
    <source>
        <strain evidence="2">PWHHKU_190912</strain>
    </source>
</reference>
<keyword evidence="3" id="KW-1185">Reference proteome</keyword>
<dbReference type="Proteomes" id="UP001148838">
    <property type="component" value="Unassembled WGS sequence"/>
</dbReference>